<dbReference type="InterPro" id="IPR036128">
    <property type="entry name" value="Plus3-like_sf"/>
</dbReference>
<dbReference type="GO" id="GO:0003677">
    <property type="term" value="F:DNA binding"/>
    <property type="evidence" value="ECO:0007669"/>
    <property type="project" value="InterPro"/>
</dbReference>
<dbReference type="OrthoDB" id="166375at2759"/>
<feature type="compositionally biased region" description="Pro residues" evidence="1">
    <location>
        <begin position="49"/>
        <end position="63"/>
    </location>
</feature>
<evidence type="ECO:0000313" key="4">
    <source>
        <dbReference type="Proteomes" id="UP000772434"/>
    </source>
</evidence>
<evidence type="ECO:0000256" key="1">
    <source>
        <dbReference type="SAM" id="MobiDB-lite"/>
    </source>
</evidence>
<evidence type="ECO:0000259" key="2">
    <source>
        <dbReference type="Pfam" id="PF03126"/>
    </source>
</evidence>
<reference evidence="3" key="1">
    <citation type="submission" date="2020-11" db="EMBL/GenBank/DDBJ databases">
        <authorList>
            <consortium name="DOE Joint Genome Institute"/>
            <person name="Ahrendt S."/>
            <person name="Riley R."/>
            <person name="Andreopoulos W."/>
            <person name="Labutti K."/>
            <person name="Pangilinan J."/>
            <person name="Ruiz-Duenas F.J."/>
            <person name="Barrasa J.M."/>
            <person name="Sanchez-Garcia M."/>
            <person name="Camarero S."/>
            <person name="Miyauchi S."/>
            <person name="Serrano A."/>
            <person name="Linde D."/>
            <person name="Babiker R."/>
            <person name="Drula E."/>
            <person name="Ayuso-Fernandez I."/>
            <person name="Pacheco R."/>
            <person name="Padilla G."/>
            <person name="Ferreira P."/>
            <person name="Barriuso J."/>
            <person name="Kellner H."/>
            <person name="Castanera R."/>
            <person name="Alfaro M."/>
            <person name="Ramirez L."/>
            <person name="Pisabarro A.G."/>
            <person name="Kuo A."/>
            <person name="Tritt A."/>
            <person name="Lipzen A."/>
            <person name="He G."/>
            <person name="Yan M."/>
            <person name="Ng V."/>
            <person name="Cullen D."/>
            <person name="Martin F."/>
            <person name="Rosso M.-N."/>
            <person name="Henrissat B."/>
            <person name="Hibbett D."/>
            <person name="Martinez A.T."/>
            <person name="Grigoriev I.V."/>
        </authorList>
    </citation>
    <scope>NUCLEOTIDE SEQUENCE</scope>
    <source>
        <strain evidence="3">AH 40177</strain>
    </source>
</reference>
<dbReference type="EMBL" id="JADNRY010000026">
    <property type="protein sequence ID" value="KAF9072144.1"/>
    <property type="molecule type" value="Genomic_DNA"/>
</dbReference>
<dbReference type="AlphaFoldDB" id="A0A9P5PZK9"/>
<dbReference type="SUPFAM" id="SSF159042">
    <property type="entry name" value="Plus3-like"/>
    <property type="match status" value="1"/>
</dbReference>
<dbReference type="Pfam" id="PF03126">
    <property type="entry name" value="Plus-3"/>
    <property type="match status" value="1"/>
</dbReference>
<accession>A0A9P5PZK9</accession>
<dbReference type="InterPro" id="IPR004343">
    <property type="entry name" value="Plus-3_dom"/>
</dbReference>
<feature type="region of interest" description="Disordered" evidence="1">
    <location>
        <begin position="1"/>
        <end position="69"/>
    </location>
</feature>
<comment type="caution">
    <text evidence="3">The sequence shown here is derived from an EMBL/GenBank/DDBJ whole genome shotgun (WGS) entry which is preliminary data.</text>
</comment>
<feature type="compositionally biased region" description="Polar residues" evidence="1">
    <location>
        <begin position="23"/>
        <end position="32"/>
    </location>
</feature>
<evidence type="ECO:0000313" key="3">
    <source>
        <dbReference type="EMBL" id="KAF9072144.1"/>
    </source>
</evidence>
<sequence>MSAPTPQYALTPEPFQEEHSPVTAPTPQSLQEASERTPKTIQDGFEPPSSAPTPQSAPTPEPFPEAYSPFTAATPQSLQEPDFPLGTFYNQTSTPLLPRSPTPTPLFARSPTPKAYPEASLSDLECCRLSRRLVLRFLKASWFERYIQGMWVRYLVGTGKYRIFRVKGDHSLCSFGIYQLNVVLALSKETVEPYQINETTYNRKVELVCGGVTRNVFLDLILNGAFTEARTKYIAFQSSLTLLPGGIHDLQRAHV</sequence>
<proteinExistence type="predicted"/>
<keyword evidence="4" id="KW-1185">Reference proteome</keyword>
<dbReference type="Gene3D" id="3.90.70.200">
    <property type="entry name" value="Plus-3 domain"/>
    <property type="match status" value="1"/>
</dbReference>
<protein>
    <recommendedName>
        <fullName evidence="2">Plus3 domain-containing protein</fullName>
    </recommendedName>
</protein>
<gene>
    <name evidence="3" type="ORF">BDP27DRAFT_1418286</name>
</gene>
<dbReference type="Proteomes" id="UP000772434">
    <property type="component" value="Unassembled WGS sequence"/>
</dbReference>
<feature type="domain" description="Plus3" evidence="2">
    <location>
        <begin position="123"/>
        <end position="229"/>
    </location>
</feature>
<organism evidence="3 4">
    <name type="scientific">Rhodocollybia butyracea</name>
    <dbReference type="NCBI Taxonomy" id="206335"/>
    <lineage>
        <taxon>Eukaryota</taxon>
        <taxon>Fungi</taxon>
        <taxon>Dikarya</taxon>
        <taxon>Basidiomycota</taxon>
        <taxon>Agaricomycotina</taxon>
        <taxon>Agaricomycetes</taxon>
        <taxon>Agaricomycetidae</taxon>
        <taxon>Agaricales</taxon>
        <taxon>Marasmiineae</taxon>
        <taxon>Omphalotaceae</taxon>
        <taxon>Rhodocollybia</taxon>
    </lineage>
</organism>
<name>A0A9P5PZK9_9AGAR</name>